<gene>
    <name evidence="1" type="ORF">MVEN_00148300</name>
</gene>
<keyword evidence="2" id="KW-1185">Reference proteome</keyword>
<dbReference type="InterPro" id="IPR032675">
    <property type="entry name" value="LRR_dom_sf"/>
</dbReference>
<dbReference type="Gene3D" id="3.80.10.10">
    <property type="entry name" value="Ribonuclease Inhibitor"/>
    <property type="match status" value="1"/>
</dbReference>
<organism evidence="1 2">
    <name type="scientific">Mycena venus</name>
    <dbReference type="NCBI Taxonomy" id="2733690"/>
    <lineage>
        <taxon>Eukaryota</taxon>
        <taxon>Fungi</taxon>
        <taxon>Dikarya</taxon>
        <taxon>Basidiomycota</taxon>
        <taxon>Agaricomycotina</taxon>
        <taxon>Agaricomycetes</taxon>
        <taxon>Agaricomycetidae</taxon>
        <taxon>Agaricales</taxon>
        <taxon>Marasmiineae</taxon>
        <taxon>Mycenaceae</taxon>
        <taxon>Mycena</taxon>
    </lineage>
</organism>
<evidence type="ECO:0000313" key="2">
    <source>
        <dbReference type="Proteomes" id="UP000620124"/>
    </source>
</evidence>
<dbReference type="SUPFAM" id="SSF52047">
    <property type="entry name" value="RNI-like"/>
    <property type="match status" value="1"/>
</dbReference>
<dbReference type="EMBL" id="JACAZI010000002">
    <property type="protein sequence ID" value="KAF7368273.1"/>
    <property type="molecule type" value="Genomic_DNA"/>
</dbReference>
<name>A0A8H6YXH9_9AGAR</name>
<evidence type="ECO:0000313" key="1">
    <source>
        <dbReference type="EMBL" id="KAF7368273.1"/>
    </source>
</evidence>
<protein>
    <recommendedName>
        <fullName evidence="3">F-box domain-containing protein</fullName>
    </recommendedName>
</protein>
<accession>A0A8H6YXH9</accession>
<dbReference type="AlphaFoldDB" id="A0A8H6YXH9"/>
<dbReference type="Proteomes" id="UP000620124">
    <property type="component" value="Unassembled WGS sequence"/>
</dbReference>
<reference evidence="1" key="1">
    <citation type="submission" date="2020-05" db="EMBL/GenBank/DDBJ databases">
        <title>Mycena genomes resolve the evolution of fungal bioluminescence.</title>
        <authorList>
            <person name="Tsai I.J."/>
        </authorList>
    </citation>
    <scope>NUCLEOTIDE SEQUENCE</scope>
    <source>
        <strain evidence="1">CCC161011</strain>
    </source>
</reference>
<proteinExistence type="predicted"/>
<sequence length="453" mass="50238">MATSSFSSLPTELLQEIGVGQDHKSLRAVCKALRIAINPLFFSSVVIQLSAQRPDKGLSRLETIASGETGWSTFACALTIHCDLYHYGLEKLDDEVQAACYSRMKESLLPALESLKTIRTIAWSVQERQGYPGWINETILSALPSFPLLNDLSLSGDLRGLMARTALHGFDRLGGLCKLKLSGYDWIQDGISTEASLKISKALSRSPCLTALEVSITGIDLSPIWNTLRTEKIYLEELNTSSVTRDMICYLCSYSGLIRLILMGPSIDVPPAEDLSLSDLFFITALPKHADSLVELSCVATVEGQWGFNSKNAHLLWRLVRLQSLTTSVNWADIHDSGDTVELLLDAIPNLPSLSSLSIIGSTLRVPYPIYEGFFENHRLKLSKRIRVIMRSYRTITRPRIVVNAGERRFGAKAVSDSHAKQWGYKKLSDPNEQRFEGFQVGIGGQYESSDSE</sequence>
<comment type="caution">
    <text evidence="1">The sequence shown here is derived from an EMBL/GenBank/DDBJ whole genome shotgun (WGS) entry which is preliminary data.</text>
</comment>
<evidence type="ECO:0008006" key="3">
    <source>
        <dbReference type="Google" id="ProtNLM"/>
    </source>
</evidence>
<dbReference type="OrthoDB" id="3541472at2759"/>